<dbReference type="RefSeq" id="WP_020995580.1">
    <property type="nucleotide sequence ID" value="NZ_KI392034.1"/>
</dbReference>
<protein>
    <submittedName>
        <fullName evidence="1">Uncharacterized protein</fullName>
    </submittedName>
</protein>
<organism evidence="1 2">
    <name type="scientific">Helicobacter bilis ATCC 43879</name>
    <dbReference type="NCBI Taxonomy" id="613026"/>
    <lineage>
        <taxon>Bacteria</taxon>
        <taxon>Pseudomonadati</taxon>
        <taxon>Campylobacterota</taxon>
        <taxon>Epsilonproteobacteria</taxon>
        <taxon>Campylobacterales</taxon>
        <taxon>Helicobacteraceae</taxon>
        <taxon>Helicobacter</taxon>
    </lineage>
</organism>
<sequence length="50" mass="5925">MSNRENTQEYSKDMLRIQIVDSNGIAIINKSWSLLLALRIYYKMRMGKKC</sequence>
<keyword evidence="2" id="KW-1185">Reference proteome</keyword>
<proteinExistence type="predicted"/>
<reference evidence="1 2" key="1">
    <citation type="journal article" date="2014" name="Genome Announc.">
        <title>Draft genome sequences of six enterohepatic helicobacter species isolated from humans and one from rhesus macaques.</title>
        <authorList>
            <person name="Shen Z."/>
            <person name="Sheh A."/>
            <person name="Young S.K."/>
            <person name="Abouelliel A."/>
            <person name="Ward D.V."/>
            <person name="Earl A.M."/>
            <person name="Fox J.G."/>
        </authorList>
    </citation>
    <scope>NUCLEOTIDE SEQUENCE [LARGE SCALE GENOMIC DNA]</scope>
    <source>
        <strain evidence="1 2">ATCC 43879</strain>
    </source>
</reference>
<accession>T5LP86</accession>
<evidence type="ECO:0000313" key="2">
    <source>
        <dbReference type="Proteomes" id="UP000005085"/>
    </source>
</evidence>
<dbReference type="AlphaFoldDB" id="T5LP86"/>
<comment type="caution">
    <text evidence="1">The sequence shown here is derived from an EMBL/GenBank/DDBJ whole genome shotgun (WGS) entry which is preliminary data.</text>
</comment>
<dbReference type="HOGENOM" id="CLU_3118498_0_0_7"/>
<evidence type="ECO:0000313" key="1">
    <source>
        <dbReference type="EMBL" id="EQM94769.1"/>
    </source>
</evidence>
<dbReference type="EMBL" id="ACDN02000017">
    <property type="protein sequence ID" value="EQM94769.1"/>
    <property type="molecule type" value="Genomic_DNA"/>
</dbReference>
<dbReference type="Proteomes" id="UP000005085">
    <property type="component" value="Unassembled WGS sequence"/>
</dbReference>
<name>T5LP86_9HELI</name>
<gene>
    <name evidence="1" type="ORF">HRAG_02515</name>
</gene>